<evidence type="ECO:0000313" key="11">
    <source>
        <dbReference type="Proteomes" id="UP000266118"/>
    </source>
</evidence>
<comment type="similarity">
    <text evidence="7">Belongs to the TonB-dependent receptor family.</text>
</comment>
<dbReference type="NCBIfam" id="TIGR04057">
    <property type="entry name" value="SusC_RagA_signa"/>
    <property type="match status" value="1"/>
</dbReference>
<protein>
    <submittedName>
        <fullName evidence="10">SusC/RagA family TonB-linked outer membrane protein</fullName>
    </submittedName>
</protein>
<evidence type="ECO:0000256" key="2">
    <source>
        <dbReference type="ARBA" id="ARBA00022448"/>
    </source>
</evidence>
<dbReference type="InterPro" id="IPR037066">
    <property type="entry name" value="Plug_dom_sf"/>
</dbReference>
<dbReference type="KEGG" id="ark:D6B99_13135"/>
<dbReference type="InterPro" id="IPR012910">
    <property type="entry name" value="Plug_dom"/>
</dbReference>
<dbReference type="Gene3D" id="2.40.170.20">
    <property type="entry name" value="TonB-dependent receptor, beta-barrel domain"/>
    <property type="match status" value="1"/>
</dbReference>
<dbReference type="Proteomes" id="UP000266118">
    <property type="component" value="Chromosome"/>
</dbReference>
<accession>A0A386HRI5</accession>
<feature type="chain" id="PRO_5017382496" evidence="8">
    <location>
        <begin position="22"/>
        <end position="1074"/>
    </location>
</feature>
<evidence type="ECO:0000256" key="5">
    <source>
        <dbReference type="ARBA" id="ARBA00023136"/>
    </source>
</evidence>
<evidence type="ECO:0000259" key="9">
    <source>
        <dbReference type="Pfam" id="PF07715"/>
    </source>
</evidence>
<dbReference type="InterPro" id="IPR036942">
    <property type="entry name" value="Beta-barrel_TonB_sf"/>
</dbReference>
<dbReference type="InterPro" id="IPR008969">
    <property type="entry name" value="CarboxyPept-like_regulatory"/>
</dbReference>
<dbReference type="Pfam" id="PF07715">
    <property type="entry name" value="Plug"/>
    <property type="match status" value="1"/>
</dbReference>
<reference evidence="10 11" key="1">
    <citation type="submission" date="2018-09" db="EMBL/GenBank/DDBJ databases">
        <title>Arachidicoccus sp. nov., a bacterium isolated from soil.</title>
        <authorList>
            <person name="Weon H.-Y."/>
            <person name="Kwon S.-W."/>
            <person name="Lee S.A."/>
        </authorList>
    </citation>
    <scope>NUCLEOTIDE SEQUENCE [LARGE SCALE GENOMIC DNA]</scope>
    <source>
        <strain evidence="10 11">KIS59-12</strain>
    </source>
</reference>
<dbReference type="InterPro" id="IPR039426">
    <property type="entry name" value="TonB-dep_rcpt-like"/>
</dbReference>
<feature type="domain" description="TonB-dependent receptor plug" evidence="9">
    <location>
        <begin position="118"/>
        <end position="226"/>
    </location>
</feature>
<dbReference type="Gene3D" id="2.60.40.1120">
    <property type="entry name" value="Carboxypeptidase-like, regulatory domain"/>
    <property type="match status" value="1"/>
</dbReference>
<dbReference type="SUPFAM" id="SSF49464">
    <property type="entry name" value="Carboxypeptidase regulatory domain-like"/>
    <property type="match status" value="1"/>
</dbReference>
<dbReference type="Pfam" id="PF13715">
    <property type="entry name" value="CarbopepD_reg_2"/>
    <property type="match status" value="1"/>
</dbReference>
<comment type="subcellular location">
    <subcellularLocation>
        <location evidence="1 7">Cell outer membrane</location>
        <topology evidence="1 7">Multi-pass membrane protein</topology>
    </subcellularLocation>
</comment>
<dbReference type="GO" id="GO:0009279">
    <property type="term" value="C:cell outer membrane"/>
    <property type="evidence" value="ECO:0007669"/>
    <property type="project" value="UniProtKB-SubCell"/>
</dbReference>
<dbReference type="AlphaFoldDB" id="A0A386HRI5"/>
<dbReference type="SUPFAM" id="SSF56935">
    <property type="entry name" value="Porins"/>
    <property type="match status" value="1"/>
</dbReference>
<dbReference type="EMBL" id="CP032489">
    <property type="protein sequence ID" value="AYD48465.1"/>
    <property type="molecule type" value="Genomic_DNA"/>
</dbReference>
<evidence type="ECO:0000313" key="10">
    <source>
        <dbReference type="EMBL" id="AYD48465.1"/>
    </source>
</evidence>
<keyword evidence="4 7" id="KW-0812">Transmembrane</keyword>
<organism evidence="10 11">
    <name type="scientific">Arachidicoccus soli</name>
    <dbReference type="NCBI Taxonomy" id="2341117"/>
    <lineage>
        <taxon>Bacteria</taxon>
        <taxon>Pseudomonadati</taxon>
        <taxon>Bacteroidota</taxon>
        <taxon>Chitinophagia</taxon>
        <taxon>Chitinophagales</taxon>
        <taxon>Chitinophagaceae</taxon>
        <taxon>Arachidicoccus</taxon>
    </lineage>
</organism>
<dbReference type="Gene3D" id="2.170.130.10">
    <property type="entry name" value="TonB-dependent receptor, plug domain"/>
    <property type="match status" value="1"/>
</dbReference>
<evidence type="ECO:0000256" key="4">
    <source>
        <dbReference type="ARBA" id="ARBA00022692"/>
    </source>
</evidence>
<keyword evidence="5 7" id="KW-0472">Membrane</keyword>
<evidence type="ECO:0000256" key="8">
    <source>
        <dbReference type="SAM" id="SignalP"/>
    </source>
</evidence>
<gene>
    <name evidence="10" type="ORF">D6B99_13135</name>
</gene>
<keyword evidence="8" id="KW-0732">Signal</keyword>
<dbReference type="InterPro" id="IPR023997">
    <property type="entry name" value="TonB-dep_OMP_SusC/RagA_CS"/>
</dbReference>
<keyword evidence="3 7" id="KW-1134">Transmembrane beta strand</keyword>
<keyword evidence="11" id="KW-1185">Reference proteome</keyword>
<feature type="signal peptide" evidence="8">
    <location>
        <begin position="1"/>
        <end position="21"/>
    </location>
</feature>
<keyword evidence="6 7" id="KW-0998">Cell outer membrane</keyword>
<dbReference type="NCBIfam" id="TIGR04056">
    <property type="entry name" value="OMP_RagA_SusC"/>
    <property type="match status" value="1"/>
</dbReference>
<dbReference type="RefSeq" id="WP_119989238.1">
    <property type="nucleotide sequence ID" value="NZ_CP032489.1"/>
</dbReference>
<evidence type="ECO:0000256" key="1">
    <source>
        <dbReference type="ARBA" id="ARBA00004571"/>
    </source>
</evidence>
<sequence>MKKIKYIISIALLLSTQLICAQTQLIIKGNIKDAVTGESISNATVHALGSGRYALSDKEGSFVIKSKSNDTLLISHIGFTPQKISVGSNHFISVLLNETNTSLADVTINTGYQNLKPNEVNGSYVVIDNKKLNQQTGLNILDRLKGVTSSLLFNVGKQNNNPQNKTGITIRGLSTINGPLDPLIVVDNFIYDGDINNINPNDVESITILKDAAAASIWGARAGNGVIVITTKKGQFNQKLHVDFNSDVIMTDKPNLFYQPQISSADYIDLEQYLFNKGYYNSQLNSRSHPAVSPAVLIFKEKQQGLISATDSASQINALKQNDSRRQFEKYYYRKGLTQQYALNLRGGSQNIAWLISGDYDKDINNLSAQYNKINLRFENTYRPIKNMTLNAGVYYTNSNNISGLPSYSNVISLNGTIQVPYLNLAGPEGQSIAVPYAYNTNYIDTAGAGKLMDWNYYPLTDYKHNVTTANTEELLANAGLNYKIIQGLQLSLLYQYQKQNVQTNTISDTASYYTRNLINTYSQLDRNTGVINYIIPLGGILKKGYANLQSYNFRGQLNFDRTFHQKHHINAIAGMEVRNEWASGSNAIYYGYNPDPLTYTSSINYNTRYPTFITGSSAYIPGTSSLSSTDNRFVSFFSNADYIYNDRYIVSASMRRDGSNIFGASTNNKWKPLWSAGLGWNISKENFYKIGWLPYLKLSATYGVSGNVDLSKTALPVGNMAINNITGFQDERINYINNPDLSWERSYQTNLRIDFATAKNIISGALEYYHKKGRDLYAPIPYDYTTWGLSSTITANVADMKGNGVDITLHSNNINRDFKWTTDFLWSYNTSITTAYHTDNAASAYYLLQGGNTINPIIGKPLYAIAAYKWGGLDAQGNPQGYIGDTLSTDYAGIDVNAYERGLKSGSFVYVGPASPTIFGSLSNEFSYKSFALSFNITYKFHYYLFKPSLSYTALATNGTGGIDYGQRWKQSGDENKTNVPSFVYPLNSDRDAFYNGSTINVIKGDQIRLQFINLSYSLLSNKKNLPFNSLQIYINAANIGILWRANNDHIDPDYANGIPNPKTYTVGIRANF</sequence>
<proteinExistence type="inferred from homology"/>
<dbReference type="PROSITE" id="PS52016">
    <property type="entry name" value="TONB_DEPENDENT_REC_3"/>
    <property type="match status" value="1"/>
</dbReference>
<evidence type="ECO:0000256" key="3">
    <source>
        <dbReference type="ARBA" id="ARBA00022452"/>
    </source>
</evidence>
<dbReference type="InterPro" id="IPR023996">
    <property type="entry name" value="TonB-dep_OMP_SusC/RagA"/>
</dbReference>
<evidence type="ECO:0000256" key="7">
    <source>
        <dbReference type="PROSITE-ProRule" id="PRU01360"/>
    </source>
</evidence>
<name>A0A386HRI5_9BACT</name>
<keyword evidence="2 7" id="KW-0813">Transport</keyword>
<dbReference type="OrthoDB" id="9768177at2"/>
<evidence type="ECO:0000256" key="6">
    <source>
        <dbReference type="ARBA" id="ARBA00023237"/>
    </source>
</evidence>